<dbReference type="InterPro" id="IPR036950">
    <property type="entry name" value="PBP_transglycosylase"/>
</dbReference>
<evidence type="ECO:0000256" key="10">
    <source>
        <dbReference type="ARBA" id="ARBA00022989"/>
    </source>
</evidence>
<evidence type="ECO:0000256" key="5">
    <source>
        <dbReference type="ARBA" id="ARBA00022679"/>
    </source>
</evidence>
<feature type="transmembrane region" description="Helical" evidence="14">
    <location>
        <begin position="12"/>
        <end position="33"/>
    </location>
</feature>
<dbReference type="EMBL" id="JAWHPR010000006">
    <property type="protein sequence ID" value="MDU8689388.1"/>
    <property type="molecule type" value="Genomic_DNA"/>
</dbReference>
<reference evidence="16 18" key="1">
    <citation type="submission" date="2023-10" db="EMBL/GenBank/DDBJ databases">
        <title>Host Genetic Regulation of Human Gut Microbial Structural Variation.</title>
        <authorList>
            <person name="Harmsen H.J.M."/>
        </authorList>
    </citation>
    <scope>NUCLEOTIDE SEQUENCE [LARGE SCALE GENOMIC DNA]</scope>
    <source>
        <strain evidence="16 18">HTF-F</strain>
    </source>
</reference>
<accession>A0AB35Y3Q3</accession>
<keyword evidence="11 14" id="KW-0472">Membrane</keyword>
<organism evidence="17 19">
    <name type="scientific">Faecalibacterium wellingii</name>
    <dbReference type="NCBI Taxonomy" id="2929491"/>
    <lineage>
        <taxon>Bacteria</taxon>
        <taxon>Bacillati</taxon>
        <taxon>Bacillota</taxon>
        <taxon>Clostridia</taxon>
        <taxon>Eubacteriales</taxon>
        <taxon>Oscillospiraceae</taxon>
        <taxon>Faecalibacterium</taxon>
    </lineage>
</organism>
<dbReference type="PANTHER" id="PTHR32282">
    <property type="entry name" value="BINDING PROTEIN TRANSPEPTIDASE, PUTATIVE-RELATED"/>
    <property type="match status" value="1"/>
</dbReference>
<dbReference type="GO" id="GO:0071555">
    <property type="term" value="P:cell wall organization"/>
    <property type="evidence" value="ECO:0007669"/>
    <property type="project" value="UniProtKB-KW"/>
</dbReference>
<evidence type="ECO:0000256" key="9">
    <source>
        <dbReference type="ARBA" id="ARBA00022984"/>
    </source>
</evidence>
<evidence type="ECO:0000256" key="4">
    <source>
        <dbReference type="ARBA" id="ARBA00022676"/>
    </source>
</evidence>
<dbReference type="Pfam" id="PF00912">
    <property type="entry name" value="Transgly"/>
    <property type="match status" value="1"/>
</dbReference>
<evidence type="ECO:0000256" key="13">
    <source>
        <dbReference type="ARBA" id="ARBA00023316"/>
    </source>
</evidence>
<keyword evidence="12" id="KW-0046">Antibiotic resistance</keyword>
<reference evidence="17" key="2">
    <citation type="submission" date="2024-03" db="EMBL/GenBank/DDBJ databases">
        <authorList>
            <person name="Plomp N."/>
            <person name="Harmsen H.J."/>
        </authorList>
    </citation>
    <scope>NUCLEOTIDE SEQUENCE</scope>
    <source>
        <strain evidence="17">HTF-128</strain>
    </source>
</reference>
<evidence type="ECO:0000256" key="11">
    <source>
        <dbReference type="ARBA" id="ARBA00023136"/>
    </source>
</evidence>
<keyword evidence="9" id="KW-0573">Peptidoglycan synthesis</keyword>
<dbReference type="SUPFAM" id="SSF53955">
    <property type="entry name" value="Lysozyme-like"/>
    <property type="match status" value="1"/>
</dbReference>
<dbReference type="PANTHER" id="PTHR32282:SF32">
    <property type="entry name" value="PENICILLIN-BINDING PROTEIN 2A"/>
    <property type="match status" value="1"/>
</dbReference>
<dbReference type="GO" id="GO:0008360">
    <property type="term" value="P:regulation of cell shape"/>
    <property type="evidence" value="ECO:0007669"/>
    <property type="project" value="UniProtKB-KW"/>
</dbReference>
<dbReference type="Proteomes" id="UP001263246">
    <property type="component" value="Unassembled WGS sequence"/>
</dbReference>
<keyword evidence="4" id="KW-0328">Glycosyltransferase</keyword>
<keyword evidence="3" id="KW-1003">Cell membrane</keyword>
<keyword evidence="13" id="KW-0961">Cell wall biogenesis/degradation</keyword>
<keyword evidence="5" id="KW-0808">Transferase</keyword>
<comment type="caution">
    <text evidence="17">The sequence shown here is derived from an EMBL/GenBank/DDBJ whole genome shotgun (WGS) entry which is preliminary data.</text>
</comment>
<evidence type="ECO:0000313" key="17">
    <source>
        <dbReference type="EMBL" id="MEJ5195965.1"/>
    </source>
</evidence>
<feature type="domain" description="Glycosyl transferase family 51" evidence="15">
    <location>
        <begin position="56"/>
        <end position="220"/>
    </location>
</feature>
<dbReference type="Proteomes" id="UP001373196">
    <property type="component" value="Unassembled WGS sequence"/>
</dbReference>
<dbReference type="GO" id="GO:0046677">
    <property type="term" value="P:response to antibiotic"/>
    <property type="evidence" value="ECO:0007669"/>
    <property type="project" value="UniProtKB-KW"/>
</dbReference>
<dbReference type="GO" id="GO:0005886">
    <property type="term" value="C:plasma membrane"/>
    <property type="evidence" value="ECO:0007669"/>
    <property type="project" value="UniProtKB-SubCell"/>
</dbReference>
<dbReference type="GO" id="GO:0008955">
    <property type="term" value="F:peptidoglycan glycosyltransferase activity"/>
    <property type="evidence" value="ECO:0007669"/>
    <property type="project" value="TreeGrafter"/>
</dbReference>
<dbReference type="InterPro" id="IPR001264">
    <property type="entry name" value="Glyco_trans_51"/>
</dbReference>
<dbReference type="Gene3D" id="1.10.3810.10">
    <property type="entry name" value="Biosynthetic peptidoglycan transglycosylase-like"/>
    <property type="match status" value="1"/>
</dbReference>
<gene>
    <name evidence="16" type="ORF">RX402_11670</name>
    <name evidence="17" type="ORF">WF834_07210</name>
</gene>
<evidence type="ECO:0000256" key="1">
    <source>
        <dbReference type="ARBA" id="ARBA00004401"/>
    </source>
</evidence>
<keyword evidence="6 14" id="KW-0812">Transmembrane</keyword>
<dbReference type="EMBL" id="JBBFGL010000005">
    <property type="protein sequence ID" value="MEJ5195965.1"/>
    <property type="molecule type" value="Genomic_DNA"/>
</dbReference>
<evidence type="ECO:0000313" key="18">
    <source>
        <dbReference type="Proteomes" id="UP001263246"/>
    </source>
</evidence>
<dbReference type="InterPro" id="IPR050396">
    <property type="entry name" value="Glycosyltr_51/Transpeptidase"/>
</dbReference>
<dbReference type="RefSeq" id="WP_249238077.1">
    <property type="nucleotide sequence ID" value="NZ_CP094473.1"/>
</dbReference>
<keyword evidence="8" id="KW-0735">Signal-anchor</keyword>
<evidence type="ECO:0000256" key="8">
    <source>
        <dbReference type="ARBA" id="ARBA00022968"/>
    </source>
</evidence>
<dbReference type="GO" id="GO:0030288">
    <property type="term" value="C:outer membrane-bounded periplasmic space"/>
    <property type="evidence" value="ECO:0007669"/>
    <property type="project" value="TreeGrafter"/>
</dbReference>
<keyword evidence="10 14" id="KW-1133">Transmembrane helix</keyword>
<evidence type="ECO:0000313" key="19">
    <source>
        <dbReference type="Proteomes" id="UP001373196"/>
    </source>
</evidence>
<name>A0AB35Y3Q3_9FIRM</name>
<keyword evidence="7" id="KW-0133">Cell shape</keyword>
<dbReference type="GO" id="GO:0009252">
    <property type="term" value="P:peptidoglycan biosynthetic process"/>
    <property type="evidence" value="ECO:0007669"/>
    <property type="project" value="UniProtKB-KW"/>
</dbReference>
<evidence type="ECO:0000256" key="14">
    <source>
        <dbReference type="SAM" id="Phobius"/>
    </source>
</evidence>
<dbReference type="AlphaFoldDB" id="A0AB35Y3Q3"/>
<evidence type="ECO:0000259" key="15">
    <source>
        <dbReference type="Pfam" id="PF00912"/>
    </source>
</evidence>
<evidence type="ECO:0000256" key="6">
    <source>
        <dbReference type="ARBA" id="ARBA00022692"/>
    </source>
</evidence>
<evidence type="ECO:0000256" key="12">
    <source>
        <dbReference type="ARBA" id="ARBA00023251"/>
    </source>
</evidence>
<proteinExistence type="predicted"/>
<sequence length="243" mass="26828">MLHRFFRFVTQSLLTFLCILLLGGLLAGGWFFYQGRQLYRSAASSYPVASMYDTIRARGSYTSYDALPQTYINAVICTEDEHFMTHKGIDPGAIARALLADLRTHSLAEGGSTLTQQLAKNELFTQDKHLARKAAEMLAAFDLEKAYSKQQIFEMYANTIYFGNGCYGITQAAEGYFGKEPAQLTDAEAVFLAGLPNAPSLYASSPELALKRTQTVLKRMVKCRVLTQMQADAIAEEAAGLTV</sequence>
<keyword evidence="18" id="KW-1185">Reference proteome</keyword>
<evidence type="ECO:0000256" key="7">
    <source>
        <dbReference type="ARBA" id="ARBA00022960"/>
    </source>
</evidence>
<comment type="subcellular location">
    <subcellularLocation>
        <location evidence="1">Cell membrane</location>
        <topology evidence="1">Single-pass type II membrane protein</topology>
    </subcellularLocation>
</comment>
<dbReference type="InterPro" id="IPR023346">
    <property type="entry name" value="Lysozyme-like_dom_sf"/>
</dbReference>
<evidence type="ECO:0000256" key="2">
    <source>
        <dbReference type="ARBA" id="ARBA00018638"/>
    </source>
</evidence>
<evidence type="ECO:0000256" key="3">
    <source>
        <dbReference type="ARBA" id="ARBA00022475"/>
    </source>
</evidence>
<protein>
    <recommendedName>
        <fullName evidence="2">Penicillin-binding protein 1A</fullName>
    </recommendedName>
</protein>
<evidence type="ECO:0000313" key="16">
    <source>
        <dbReference type="EMBL" id="MDU8689388.1"/>
    </source>
</evidence>